<evidence type="ECO:0000313" key="4">
    <source>
        <dbReference type="Proteomes" id="UP000594778"/>
    </source>
</evidence>
<keyword evidence="2" id="KW-0472">Membrane</keyword>
<feature type="region of interest" description="Disordered" evidence="1">
    <location>
        <begin position="76"/>
        <end position="106"/>
    </location>
</feature>
<feature type="region of interest" description="Disordered" evidence="1">
    <location>
        <begin position="176"/>
        <end position="231"/>
    </location>
</feature>
<sequence length="231" mass="24678">MKHPINWLGWSLAGAQVAMCGALAWAWLTPQGEIRDSRWQPPLAIKADIESLLQPQPSRKAPDAEDDRQLLQMQERPLFAMSRRPPPPPPPPKKVDAEPPPEQDQWSQAKVTGLFDGSVSGAIIVYGGKEQRLMLNQSLDGWKLLSIQGRGIEIGRGETRRSLTLTKAALDKAPALPAGARLPRPSSGASGAAPDGGSNNNAAAERPEPPRPGAGGEASLGGGPNLPRRRN</sequence>
<feature type="compositionally biased region" description="Low complexity" evidence="1">
    <location>
        <begin position="176"/>
        <end position="204"/>
    </location>
</feature>
<evidence type="ECO:0000313" key="3">
    <source>
        <dbReference type="EMBL" id="QPS05884.1"/>
    </source>
</evidence>
<evidence type="ECO:0000256" key="1">
    <source>
        <dbReference type="SAM" id="MobiDB-lite"/>
    </source>
</evidence>
<protein>
    <recommendedName>
        <fullName evidence="5">General secretion pathway protein GspN</fullName>
    </recommendedName>
</protein>
<name>A0A7T2RYW0_DELAC</name>
<dbReference type="AlphaFoldDB" id="A0A7T2RYW0"/>
<keyword evidence="2" id="KW-0812">Transmembrane</keyword>
<dbReference type="Proteomes" id="UP000594778">
    <property type="component" value="Chromosome"/>
</dbReference>
<evidence type="ECO:0000256" key="2">
    <source>
        <dbReference type="SAM" id="Phobius"/>
    </source>
</evidence>
<dbReference type="RefSeq" id="WP_197953378.1">
    <property type="nucleotide sequence ID" value="NZ_CP065668.1"/>
</dbReference>
<keyword evidence="2" id="KW-1133">Transmembrane helix</keyword>
<feature type="compositionally biased region" description="Gly residues" evidence="1">
    <location>
        <begin position="213"/>
        <end position="224"/>
    </location>
</feature>
<proteinExistence type="predicted"/>
<feature type="transmembrane region" description="Helical" evidence="2">
    <location>
        <begin position="7"/>
        <end position="28"/>
    </location>
</feature>
<accession>A0A7T2RYW0</accession>
<dbReference type="EMBL" id="CP065668">
    <property type="protein sequence ID" value="QPS05884.1"/>
    <property type="molecule type" value="Genomic_DNA"/>
</dbReference>
<gene>
    <name evidence="3" type="ORF">I6G66_16280</name>
</gene>
<organism evidence="3 4">
    <name type="scientific">Delftia acidovorans</name>
    <name type="common">Pseudomonas acidovorans</name>
    <name type="synonym">Comamonas acidovorans</name>
    <dbReference type="NCBI Taxonomy" id="80866"/>
    <lineage>
        <taxon>Bacteria</taxon>
        <taxon>Pseudomonadati</taxon>
        <taxon>Pseudomonadota</taxon>
        <taxon>Betaproteobacteria</taxon>
        <taxon>Burkholderiales</taxon>
        <taxon>Comamonadaceae</taxon>
        <taxon>Delftia</taxon>
    </lineage>
</organism>
<feature type="compositionally biased region" description="Pro residues" evidence="1">
    <location>
        <begin position="84"/>
        <end position="102"/>
    </location>
</feature>
<reference evidence="3 4" key="1">
    <citation type="submission" date="2020-12" db="EMBL/GenBank/DDBJ databases">
        <title>FDA dAtabase for Regulatory Grade micrObial Sequences (FDA-ARGOS): Supporting development and validation of Infectious Disease Dx tests.</title>
        <authorList>
            <person name="Sproer C."/>
            <person name="Gronow S."/>
            <person name="Severitt S."/>
            <person name="Schroder I."/>
            <person name="Tallon L."/>
            <person name="Sadzewicz L."/>
            <person name="Zhao X."/>
            <person name="Boylan J."/>
            <person name="Ott S."/>
            <person name="Bowen H."/>
            <person name="Vavikolanu K."/>
            <person name="Mehta A."/>
            <person name="Aluvathingal J."/>
            <person name="Nadendla S."/>
            <person name="Lowell S."/>
            <person name="Myers T."/>
            <person name="Yan Y."/>
            <person name="Sichtig H."/>
        </authorList>
    </citation>
    <scope>NUCLEOTIDE SEQUENCE [LARGE SCALE GENOMIC DNA]</scope>
    <source>
        <strain evidence="3 4">FDAARGOS_909</strain>
    </source>
</reference>
<evidence type="ECO:0008006" key="5">
    <source>
        <dbReference type="Google" id="ProtNLM"/>
    </source>
</evidence>